<keyword evidence="2" id="KW-1185">Reference proteome</keyword>
<accession>A0AAD6T7W3</accession>
<dbReference type="EMBL" id="JARJCM010000021">
    <property type="protein sequence ID" value="KAJ7040496.1"/>
    <property type="molecule type" value="Genomic_DNA"/>
</dbReference>
<sequence>MAQSSPQTGILDLPTELLITIFESGSFPPSILYSLAFLCRRLHFIVLPIYLALHGLTPSSTSVVLPLQADRRDPLTALQTAFFTTPQTDNITCIFPPSRSMTLSTLLPQLKRLENYIYNLASVKKVTLQMDLPDSVFLSTGNDDALRHWSVGLECLLNCILERNSRSLTMMYGRQFTRTYAHVPSTTHRSSITRLLADFSRRLRSHDTETQDFRRVEEQGDSRIELSLPASLNSSAQLSALVIQSAILILPPALRWTLAVLQHCPITSLTLDLRVQLQDWAVWHTVISLIISAARGLTTLVLLEVNHIHDDHIIEFIPQFGLLRHLTIISQGVWELGFINPPPQLPELETLRASPMFINYLLRHPRCFPKIKSICVVWPKLLRATANVDVLMGAVSRIIEVLDERELSPSLSVSASTMLYPAVLLAQNSLGSFPAFCGRIQALELTAKPLYFPDIADMAAWTALFPHVRRIDITLARSSITTSDFGPDVARLVRTIKATKLLNKITVNGVIHKLVEA</sequence>
<proteinExistence type="predicted"/>
<dbReference type="AlphaFoldDB" id="A0AAD6T7W3"/>
<protein>
    <recommendedName>
        <fullName evidence="3">F-box domain-containing protein</fullName>
    </recommendedName>
</protein>
<organism evidence="1 2">
    <name type="scientific">Mycena alexandri</name>
    <dbReference type="NCBI Taxonomy" id="1745969"/>
    <lineage>
        <taxon>Eukaryota</taxon>
        <taxon>Fungi</taxon>
        <taxon>Dikarya</taxon>
        <taxon>Basidiomycota</taxon>
        <taxon>Agaricomycotina</taxon>
        <taxon>Agaricomycetes</taxon>
        <taxon>Agaricomycetidae</taxon>
        <taxon>Agaricales</taxon>
        <taxon>Marasmiineae</taxon>
        <taxon>Mycenaceae</taxon>
        <taxon>Mycena</taxon>
    </lineage>
</organism>
<evidence type="ECO:0008006" key="3">
    <source>
        <dbReference type="Google" id="ProtNLM"/>
    </source>
</evidence>
<reference evidence="1" key="1">
    <citation type="submission" date="2023-03" db="EMBL/GenBank/DDBJ databases">
        <title>Massive genome expansion in bonnet fungi (Mycena s.s.) driven by repeated elements and novel gene families across ecological guilds.</title>
        <authorList>
            <consortium name="Lawrence Berkeley National Laboratory"/>
            <person name="Harder C.B."/>
            <person name="Miyauchi S."/>
            <person name="Viragh M."/>
            <person name="Kuo A."/>
            <person name="Thoen E."/>
            <person name="Andreopoulos B."/>
            <person name="Lu D."/>
            <person name="Skrede I."/>
            <person name="Drula E."/>
            <person name="Henrissat B."/>
            <person name="Morin E."/>
            <person name="Kohler A."/>
            <person name="Barry K."/>
            <person name="LaButti K."/>
            <person name="Morin E."/>
            <person name="Salamov A."/>
            <person name="Lipzen A."/>
            <person name="Mereny Z."/>
            <person name="Hegedus B."/>
            <person name="Baldrian P."/>
            <person name="Stursova M."/>
            <person name="Weitz H."/>
            <person name="Taylor A."/>
            <person name="Grigoriev I.V."/>
            <person name="Nagy L.G."/>
            <person name="Martin F."/>
            <person name="Kauserud H."/>
        </authorList>
    </citation>
    <scope>NUCLEOTIDE SEQUENCE</scope>
    <source>
        <strain evidence="1">CBHHK200</strain>
    </source>
</reference>
<dbReference type="Proteomes" id="UP001218188">
    <property type="component" value="Unassembled WGS sequence"/>
</dbReference>
<evidence type="ECO:0000313" key="2">
    <source>
        <dbReference type="Proteomes" id="UP001218188"/>
    </source>
</evidence>
<evidence type="ECO:0000313" key="1">
    <source>
        <dbReference type="EMBL" id="KAJ7040496.1"/>
    </source>
</evidence>
<comment type="caution">
    <text evidence="1">The sequence shown here is derived from an EMBL/GenBank/DDBJ whole genome shotgun (WGS) entry which is preliminary data.</text>
</comment>
<name>A0AAD6T7W3_9AGAR</name>
<gene>
    <name evidence="1" type="ORF">C8F04DRAFT_1391675</name>
</gene>